<reference evidence="8 9" key="1">
    <citation type="submission" date="2016-07" db="EMBL/GenBank/DDBJ databases">
        <title>Pervasive Adenine N6-methylation of Active Genes in Fungi.</title>
        <authorList>
            <consortium name="DOE Joint Genome Institute"/>
            <person name="Mondo S.J."/>
            <person name="Dannebaum R.O."/>
            <person name="Kuo R.C."/>
            <person name="Labutti K."/>
            <person name="Haridas S."/>
            <person name="Kuo A."/>
            <person name="Salamov A."/>
            <person name="Ahrendt S.R."/>
            <person name="Lipzen A."/>
            <person name="Sullivan W."/>
            <person name="Andreopoulos W.B."/>
            <person name="Clum A."/>
            <person name="Lindquist E."/>
            <person name="Daum C."/>
            <person name="Ramamoorthy G.K."/>
            <person name="Gryganskyi A."/>
            <person name="Culley D."/>
            <person name="Magnuson J.K."/>
            <person name="James T.Y."/>
            <person name="O'Malley M.A."/>
            <person name="Stajich J.E."/>
            <person name="Spatafora J.W."/>
            <person name="Visel A."/>
            <person name="Grigoriev I.V."/>
        </authorList>
    </citation>
    <scope>NUCLEOTIDE SEQUENCE [LARGE SCALE GENOMIC DNA]</scope>
    <source>
        <strain evidence="8 9">NRRL 3116</strain>
    </source>
</reference>
<feature type="domain" description="BHLH" evidence="7">
    <location>
        <begin position="189"/>
        <end position="240"/>
    </location>
</feature>
<feature type="region of interest" description="Disordered" evidence="6">
    <location>
        <begin position="323"/>
        <end position="470"/>
    </location>
</feature>
<dbReference type="STRING" id="64571.A0A1Y2H6E8"/>
<dbReference type="InParanoid" id="A0A1Y2H6E8"/>
<feature type="region of interest" description="Disordered" evidence="6">
    <location>
        <begin position="488"/>
        <end position="554"/>
    </location>
</feature>
<gene>
    <name evidence="8" type="ORF">BCR41DRAFT_366384</name>
</gene>
<feature type="compositionally biased region" description="Polar residues" evidence="6">
    <location>
        <begin position="379"/>
        <end position="401"/>
    </location>
</feature>
<evidence type="ECO:0000256" key="3">
    <source>
        <dbReference type="ARBA" id="ARBA00023125"/>
    </source>
</evidence>
<comment type="caution">
    <text evidence="8">The sequence shown here is derived from an EMBL/GenBank/DDBJ whole genome shotgun (WGS) entry which is preliminary data.</text>
</comment>
<dbReference type="SUPFAM" id="SSF47459">
    <property type="entry name" value="HLH, helix-loop-helix DNA-binding domain"/>
    <property type="match status" value="1"/>
</dbReference>
<dbReference type="InterPro" id="IPR052207">
    <property type="entry name" value="Max-like/E-box_TFs"/>
</dbReference>
<dbReference type="EMBL" id="MCFF01000001">
    <property type="protein sequence ID" value="ORZ28632.1"/>
    <property type="molecule type" value="Genomic_DNA"/>
</dbReference>
<dbReference type="InterPro" id="IPR011598">
    <property type="entry name" value="bHLH_dom"/>
</dbReference>
<keyword evidence="9" id="KW-1185">Reference proteome</keyword>
<dbReference type="Proteomes" id="UP000193648">
    <property type="component" value="Unassembled WGS sequence"/>
</dbReference>
<sequence length="554" mass="59351">MSKSALAPVTPASLMNLSGSESTPTTSPKSTPNIKARSLLAKPSNSNGGEKKSANGSSRRHSGKRQPGGVITNAGTLAPRTPGTTAIISPMAPPPGGFAALISPALKPTLMPQPPHQHRGSISAQPILVSPRAQPMLVSPGLKPWLPGVSASEAMARLASKSNYQNILDGDHTALGLSYNTDLHSGIEMRRTSHKAAEQKRRDSLKHCFDDLRQMIPNIVDKAPSKVFLLKKSFDYICSLKLEIAQRDLLLARQEAQQDHFKKSMEEWISSTLSLVNTEDENSSGRPPSMLPKPDFDSWKLSEEELDTKTVKQIEAVKMATEMAEHSAEAVEAARAGNQQGGSKDKDSKSTNNNTNAYINNNNNNSNSKSNGSNSTLNGDSNRGINTGNGDGVQSSAARTGSSEDDGADPTTSPTITVATTAENTSFTASEPSISQQHRHSTNGVCYNSDNNDKNNKDVHMSPAGEGPEVEEGMTMAATTSTCNVTGLKSGEVHRIRSGSIKSKDQSSGENGEDCDEDKSDEEEEYDEEEYDEEEEDDDDDDQEMTDVTTGQSA</sequence>
<dbReference type="InterPro" id="IPR036638">
    <property type="entry name" value="HLH_DNA-bd_sf"/>
</dbReference>
<dbReference type="SMART" id="SM00353">
    <property type="entry name" value="HLH"/>
    <property type="match status" value="1"/>
</dbReference>
<dbReference type="PANTHER" id="PTHR15741:SF38">
    <property type="entry name" value="BHLH DOMAIN-CONTAINING PROTEIN"/>
    <property type="match status" value="1"/>
</dbReference>
<proteinExistence type="predicted"/>
<evidence type="ECO:0000256" key="1">
    <source>
        <dbReference type="ARBA" id="ARBA00004123"/>
    </source>
</evidence>
<keyword evidence="3" id="KW-0238">DNA-binding</keyword>
<feature type="compositionally biased region" description="Basic and acidic residues" evidence="6">
    <location>
        <begin position="451"/>
        <end position="460"/>
    </location>
</feature>
<keyword evidence="4" id="KW-0804">Transcription</keyword>
<feature type="compositionally biased region" description="Polar residues" evidence="6">
    <location>
        <begin position="423"/>
        <end position="446"/>
    </location>
</feature>
<feature type="region of interest" description="Disordered" evidence="6">
    <location>
        <begin position="1"/>
        <end position="85"/>
    </location>
</feature>
<dbReference type="GO" id="GO:0005634">
    <property type="term" value="C:nucleus"/>
    <property type="evidence" value="ECO:0007669"/>
    <property type="project" value="UniProtKB-SubCell"/>
</dbReference>
<dbReference type="RefSeq" id="XP_021886305.1">
    <property type="nucleotide sequence ID" value="XM_022026214.1"/>
</dbReference>
<accession>A0A1Y2H6E8</accession>
<comment type="subcellular location">
    <subcellularLocation>
        <location evidence="1">Nucleus</location>
    </subcellularLocation>
</comment>
<dbReference type="PROSITE" id="PS50888">
    <property type="entry name" value="BHLH"/>
    <property type="match status" value="1"/>
</dbReference>
<dbReference type="Gene3D" id="4.10.280.10">
    <property type="entry name" value="Helix-loop-helix DNA-binding domain"/>
    <property type="match status" value="1"/>
</dbReference>
<evidence type="ECO:0000256" key="4">
    <source>
        <dbReference type="ARBA" id="ARBA00023163"/>
    </source>
</evidence>
<evidence type="ECO:0000313" key="9">
    <source>
        <dbReference type="Proteomes" id="UP000193648"/>
    </source>
</evidence>
<organism evidence="8 9">
    <name type="scientific">Lobosporangium transversale</name>
    <dbReference type="NCBI Taxonomy" id="64571"/>
    <lineage>
        <taxon>Eukaryota</taxon>
        <taxon>Fungi</taxon>
        <taxon>Fungi incertae sedis</taxon>
        <taxon>Mucoromycota</taxon>
        <taxon>Mortierellomycotina</taxon>
        <taxon>Mortierellomycetes</taxon>
        <taxon>Mortierellales</taxon>
        <taxon>Mortierellaceae</taxon>
        <taxon>Lobosporangium</taxon>
    </lineage>
</organism>
<dbReference type="CDD" id="cd11405">
    <property type="entry name" value="bHLHzip_MLXIP_like"/>
    <property type="match status" value="1"/>
</dbReference>
<evidence type="ECO:0000259" key="7">
    <source>
        <dbReference type="PROSITE" id="PS50888"/>
    </source>
</evidence>
<dbReference type="OrthoDB" id="5344169at2759"/>
<dbReference type="GO" id="GO:0046983">
    <property type="term" value="F:protein dimerization activity"/>
    <property type="evidence" value="ECO:0007669"/>
    <property type="project" value="InterPro"/>
</dbReference>
<keyword evidence="5" id="KW-0539">Nucleus</keyword>
<dbReference type="GO" id="GO:0000978">
    <property type="term" value="F:RNA polymerase II cis-regulatory region sequence-specific DNA binding"/>
    <property type="evidence" value="ECO:0007669"/>
    <property type="project" value="TreeGrafter"/>
</dbReference>
<feature type="compositionally biased region" description="Low complexity" evidence="6">
    <location>
        <begin position="410"/>
        <end position="422"/>
    </location>
</feature>
<dbReference type="AlphaFoldDB" id="A0A1Y2H6E8"/>
<dbReference type="GeneID" id="33568057"/>
<keyword evidence="2" id="KW-0805">Transcription regulation</keyword>
<name>A0A1Y2H6E8_9FUNG</name>
<evidence type="ECO:0000256" key="5">
    <source>
        <dbReference type="ARBA" id="ARBA00023242"/>
    </source>
</evidence>
<protein>
    <recommendedName>
        <fullName evidence="7">BHLH domain-containing protein</fullName>
    </recommendedName>
</protein>
<evidence type="ECO:0000256" key="6">
    <source>
        <dbReference type="SAM" id="MobiDB-lite"/>
    </source>
</evidence>
<feature type="compositionally biased region" description="Low complexity" evidence="6">
    <location>
        <begin position="350"/>
        <end position="378"/>
    </location>
</feature>
<dbReference type="Pfam" id="PF00010">
    <property type="entry name" value="HLH"/>
    <property type="match status" value="1"/>
</dbReference>
<evidence type="ECO:0000313" key="8">
    <source>
        <dbReference type="EMBL" id="ORZ28632.1"/>
    </source>
</evidence>
<dbReference type="GO" id="GO:0000981">
    <property type="term" value="F:DNA-binding transcription factor activity, RNA polymerase II-specific"/>
    <property type="evidence" value="ECO:0007669"/>
    <property type="project" value="TreeGrafter"/>
</dbReference>
<feature type="compositionally biased region" description="Low complexity" evidence="6">
    <location>
        <begin position="20"/>
        <end position="32"/>
    </location>
</feature>
<evidence type="ECO:0000256" key="2">
    <source>
        <dbReference type="ARBA" id="ARBA00023015"/>
    </source>
</evidence>
<feature type="compositionally biased region" description="Acidic residues" evidence="6">
    <location>
        <begin position="511"/>
        <end position="545"/>
    </location>
</feature>
<dbReference type="PANTHER" id="PTHR15741">
    <property type="entry name" value="BASIC HELIX-LOOP-HELIX ZIP TRANSCRIPTION FACTOR"/>
    <property type="match status" value="1"/>
</dbReference>